<keyword evidence="3" id="KW-1185">Reference proteome</keyword>
<sequence>MTFTTLLGHNCTNFLNFSIAFSISTSIRRIMMVNKVLMMMIIIICCWFWRDIVSFNAVFTAVNDRSKAAFGLLVTSSVASKSLVGVKHFVTSSTLKFPPLMRNLTHSTI</sequence>
<reference evidence="3" key="1">
    <citation type="submission" date="2016-06" db="EMBL/GenBank/DDBJ databases">
        <title>Parallel loss of symbiosis genes in relatives of nitrogen-fixing non-legume Parasponia.</title>
        <authorList>
            <person name="Van Velzen R."/>
            <person name="Holmer R."/>
            <person name="Bu F."/>
            <person name="Rutten L."/>
            <person name="Van Zeijl A."/>
            <person name="Liu W."/>
            <person name="Santuari L."/>
            <person name="Cao Q."/>
            <person name="Sharma T."/>
            <person name="Shen D."/>
            <person name="Roswanjaya Y."/>
            <person name="Wardhani T."/>
            <person name="Kalhor M.S."/>
            <person name="Jansen J."/>
            <person name="Van den Hoogen J."/>
            <person name="Gungor B."/>
            <person name="Hartog M."/>
            <person name="Hontelez J."/>
            <person name="Verver J."/>
            <person name="Yang W.-C."/>
            <person name="Schijlen E."/>
            <person name="Repin R."/>
            <person name="Schilthuizen M."/>
            <person name="Schranz E."/>
            <person name="Heidstra R."/>
            <person name="Miyata K."/>
            <person name="Fedorova E."/>
            <person name="Kohlen W."/>
            <person name="Bisseling T."/>
            <person name="Smit S."/>
            <person name="Geurts R."/>
        </authorList>
    </citation>
    <scope>NUCLEOTIDE SEQUENCE [LARGE SCALE GENOMIC DNA]</scope>
    <source>
        <strain evidence="3">cv. RG33-2</strain>
    </source>
</reference>
<feature type="transmembrane region" description="Helical" evidence="1">
    <location>
        <begin position="32"/>
        <end position="50"/>
    </location>
</feature>
<keyword evidence="1" id="KW-0812">Transmembrane</keyword>
<organism evidence="2 3">
    <name type="scientific">Trema orientale</name>
    <name type="common">Charcoal tree</name>
    <name type="synonym">Celtis orientalis</name>
    <dbReference type="NCBI Taxonomy" id="63057"/>
    <lineage>
        <taxon>Eukaryota</taxon>
        <taxon>Viridiplantae</taxon>
        <taxon>Streptophyta</taxon>
        <taxon>Embryophyta</taxon>
        <taxon>Tracheophyta</taxon>
        <taxon>Spermatophyta</taxon>
        <taxon>Magnoliopsida</taxon>
        <taxon>eudicotyledons</taxon>
        <taxon>Gunneridae</taxon>
        <taxon>Pentapetalae</taxon>
        <taxon>rosids</taxon>
        <taxon>fabids</taxon>
        <taxon>Rosales</taxon>
        <taxon>Cannabaceae</taxon>
        <taxon>Trema</taxon>
    </lineage>
</organism>
<dbReference type="InParanoid" id="A0A2P5FVZ7"/>
<name>A0A2P5FVZ7_TREOI</name>
<protein>
    <submittedName>
        <fullName evidence="2">Uncharacterized protein</fullName>
    </submittedName>
</protein>
<accession>A0A2P5FVZ7</accession>
<evidence type="ECO:0000256" key="1">
    <source>
        <dbReference type="SAM" id="Phobius"/>
    </source>
</evidence>
<evidence type="ECO:0000313" key="2">
    <source>
        <dbReference type="EMBL" id="POO01959.1"/>
    </source>
</evidence>
<proteinExistence type="predicted"/>
<dbReference type="EMBL" id="JXTC01000006">
    <property type="protein sequence ID" value="POO01959.1"/>
    <property type="molecule type" value="Genomic_DNA"/>
</dbReference>
<evidence type="ECO:0000313" key="3">
    <source>
        <dbReference type="Proteomes" id="UP000237000"/>
    </source>
</evidence>
<comment type="caution">
    <text evidence="2">The sequence shown here is derived from an EMBL/GenBank/DDBJ whole genome shotgun (WGS) entry which is preliminary data.</text>
</comment>
<keyword evidence="1" id="KW-1133">Transmembrane helix</keyword>
<dbReference type="AlphaFoldDB" id="A0A2P5FVZ7"/>
<keyword evidence="1" id="KW-0472">Membrane</keyword>
<dbReference type="Proteomes" id="UP000237000">
    <property type="component" value="Unassembled WGS sequence"/>
</dbReference>
<gene>
    <name evidence="2" type="ORF">TorRG33x02_022510</name>
</gene>